<dbReference type="NCBIfam" id="TIGR04325">
    <property type="entry name" value="MTase_LIC12133"/>
    <property type="match status" value="1"/>
</dbReference>
<keyword evidence="1" id="KW-0489">Methyltransferase</keyword>
<evidence type="ECO:0000313" key="1">
    <source>
        <dbReference type="EMBL" id="MCW1925270.1"/>
    </source>
</evidence>
<dbReference type="InterPro" id="IPR029063">
    <property type="entry name" value="SAM-dependent_MTases_sf"/>
</dbReference>
<name>A0ABT3GP14_9BACT</name>
<dbReference type="InterPro" id="IPR027612">
    <property type="entry name" value="Put_MTase_LIC12133"/>
</dbReference>
<evidence type="ECO:0000313" key="2">
    <source>
        <dbReference type="Proteomes" id="UP001320876"/>
    </source>
</evidence>
<reference evidence="1 2" key="1">
    <citation type="submission" date="2022-10" db="EMBL/GenBank/DDBJ databases">
        <title>Luteolibacter arcticus strain CCTCC AB 2014275, whole genome shotgun sequencing project.</title>
        <authorList>
            <person name="Zhao G."/>
            <person name="Shen L."/>
        </authorList>
    </citation>
    <scope>NUCLEOTIDE SEQUENCE [LARGE SCALE GENOMIC DNA]</scope>
    <source>
        <strain evidence="1 2">CCTCC AB 2014275</strain>
    </source>
</reference>
<dbReference type="Gene3D" id="3.40.50.150">
    <property type="entry name" value="Vaccinia Virus protein VP39"/>
    <property type="match status" value="1"/>
</dbReference>
<dbReference type="EC" id="2.1.1.-" evidence="1"/>
<dbReference type="GO" id="GO:0008168">
    <property type="term" value="F:methyltransferase activity"/>
    <property type="evidence" value="ECO:0007669"/>
    <property type="project" value="UniProtKB-KW"/>
</dbReference>
<dbReference type="RefSeq" id="WP_264489377.1">
    <property type="nucleotide sequence ID" value="NZ_JAPDDT010000013.1"/>
</dbReference>
<dbReference type="Proteomes" id="UP001320876">
    <property type="component" value="Unassembled WGS sequence"/>
</dbReference>
<dbReference type="GO" id="GO:0032259">
    <property type="term" value="P:methylation"/>
    <property type="evidence" value="ECO:0007669"/>
    <property type="project" value="UniProtKB-KW"/>
</dbReference>
<proteinExistence type="predicted"/>
<dbReference type="EMBL" id="JAPDDT010000013">
    <property type="protein sequence ID" value="MCW1925270.1"/>
    <property type="molecule type" value="Genomic_DNA"/>
</dbReference>
<sequence>MIPPMVSRGLNLRPVKQVILRAGKSRRAGQVFQRLSGASGIFESIDEAREAVRRHRADTCGHLDGNLIGSNFTLSSTIRMSDYPVLFWLQEAIRTEKLSVFDFGGGVGQTYVNFSHLLPEDRLERWIVQDLPDVISQASTRFFLDGVPPRLVFTDRMAAGSTCNVALAAGALHYWEGSMSAFLDAMGTRPAHFMVNRSPMRARGKAFFTVQQGRDWAVPCQVRSVEQVTAEMEAEGYTLVDSWTDLEKSLNLPLFPDYSCPYRGLYYQRLEDS</sequence>
<accession>A0ABT3GP14</accession>
<gene>
    <name evidence="1" type="ORF">OKA05_22105</name>
</gene>
<organism evidence="1 2">
    <name type="scientific">Luteolibacter arcticus</name>
    <dbReference type="NCBI Taxonomy" id="1581411"/>
    <lineage>
        <taxon>Bacteria</taxon>
        <taxon>Pseudomonadati</taxon>
        <taxon>Verrucomicrobiota</taxon>
        <taxon>Verrucomicrobiia</taxon>
        <taxon>Verrucomicrobiales</taxon>
        <taxon>Verrucomicrobiaceae</taxon>
        <taxon>Luteolibacter</taxon>
    </lineage>
</organism>
<comment type="caution">
    <text evidence="1">The sequence shown here is derived from an EMBL/GenBank/DDBJ whole genome shotgun (WGS) entry which is preliminary data.</text>
</comment>
<protein>
    <submittedName>
        <fullName evidence="1">Methyltransferase, TIGR04325 family</fullName>
        <ecNumber evidence="1">2.1.1.-</ecNumber>
    </submittedName>
</protein>
<dbReference type="SUPFAM" id="SSF53335">
    <property type="entry name" value="S-adenosyl-L-methionine-dependent methyltransferases"/>
    <property type="match status" value="1"/>
</dbReference>
<keyword evidence="1" id="KW-0808">Transferase</keyword>
<keyword evidence="2" id="KW-1185">Reference proteome</keyword>